<gene>
    <name evidence="1" type="ORF">CDAR_236361</name>
</gene>
<comment type="caution">
    <text evidence="1">The sequence shown here is derived from an EMBL/GenBank/DDBJ whole genome shotgun (WGS) entry which is preliminary data.</text>
</comment>
<dbReference type="Proteomes" id="UP001054837">
    <property type="component" value="Unassembled WGS sequence"/>
</dbReference>
<dbReference type="AlphaFoldDB" id="A0AAV4TBI8"/>
<name>A0AAV4TBI8_9ARAC</name>
<evidence type="ECO:0000313" key="2">
    <source>
        <dbReference type="Proteomes" id="UP001054837"/>
    </source>
</evidence>
<protein>
    <submittedName>
        <fullName evidence="1">Uncharacterized protein</fullName>
    </submittedName>
</protein>
<reference evidence="1 2" key="1">
    <citation type="submission" date="2021-06" db="EMBL/GenBank/DDBJ databases">
        <title>Caerostris darwini draft genome.</title>
        <authorList>
            <person name="Kono N."/>
            <person name="Arakawa K."/>
        </authorList>
    </citation>
    <scope>NUCLEOTIDE SEQUENCE [LARGE SCALE GENOMIC DNA]</scope>
</reference>
<accession>A0AAV4TBI8</accession>
<proteinExistence type="predicted"/>
<organism evidence="1 2">
    <name type="scientific">Caerostris darwini</name>
    <dbReference type="NCBI Taxonomy" id="1538125"/>
    <lineage>
        <taxon>Eukaryota</taxon>
        <taxon>Metazoa</taxon>
        <taxon>Ecdysozoa</taxon>
        <taxon>Arthropoda</taxon>
        <taxon>Chelicerata</taxon>
        <taxon>Arachnida</taxon>
        <taxon>Araneae</taxon>
        <taxon>Araneomorphae</taxon>
        <taxon>Entelegynae</taxon>
        <taxon>Araneoidea</taxon>
        <taxon>Araneidae</taxon>
        <taxon>Caerostris</taxon>
    </lineage>
</organism>
<sequence>MSNFKLTLKRFKPFLRSPTIPIKCEATRKGTPYPFSSHTMLVNFILFVTLERNKEKKIGRRTLSPQLVKVSCKGSEPGEEAEDLSTRTINPIRAAAEGSCTGKVFLGPGAQPMIALRPPWGQLPRDAKQRQ</sequence>
<dbReference type="EMBL" id="BPLQ01009171">
    <property type="protein sequence ID" value="GIY42272.1"/>
    <property type="molecule type" value="Genomic_DNA"/>
</dbReference>
<evidence type="ECO:0000313" key="1">
    <source>
        <dbReference type="EMBL" id="GIY42272.1"/>
    </source>
</evidence>
<keyword evidence="2" id="KW-1185">Reference proteome</keyword>